<keyword evidence="1" id="KW-0472">Membrane</keyword>
<protein>
    <submittedName>
        <fullName evidence="2">Uncharacterized protein</fullName>
    </submittedName>
</protein>
<feature type="transmembrane region" description="Helical" evidence="1">
    <location>
        <begin position="40"/>
        <end position="59"/>
    </location>
</feature>
<dbReference type="OrthoDB" id="1264588at2"/>
<comment type="caution">
    <text evidence="2">The sequence shown here is derived from an EMBL/GenBank/DDBJ whole genome shotgun (WGS) entry which is preliminary data.</text>
</comment>
<reference evidence="2 3" key="1">
    <citation type="journal article" date="2013" name="Int. J. Syst. Evol. Microbiol.">
        <title>Chryseobacterium angstadtii sp. nov., isolated from a newt tank.</title>
        <authorList>
            <person name="Kirk K.E."/>
            <person name="Hoffman J.A."/>
            <person name="Smith K.A."/>
            <person name="Strahan B.L."/>
            <person name="Failor K.C."/>
            <person name="Krebs J.E."/>
            <person name="Gale A.N."/>
            <person name="Do T.D."/>
            <person name="Sontag T.C."/>
            <person name="Batties A.M."/>
            <person name="Mistiszyn K."/>
            <person name="Newman J.D."/>
        </authorList>
    </citation>
    <scope>NUCLEOTIDE SEQUENCE [LARGE SCALE GENOMIC DNA]</scope>
    <source>
        <strain evidence="2 3">KM</strain>
    </source>
</reference>
<keyword evidence="1" id="KW-0812">Transmembrane</keyword>
<dbReference type="Proteomes" id="UP000036261">
    <property type="component" value="Unassembled WGS sequence"/>
</dbReference>
<evidence type="ECO:0000256" key="1">
    <source>
        <dbReference type="SAM" id="Phobius"/>
    </source>
</evidence>
<feature type="transmembrane region" description="Helical" evidence="1">
    <location>
        <begin position="9"/>
        <end position="28"/>
    </location>
</feature>
<organism evidence="2 3">
    <name type="scientific">Chryseobacterium angstadtii</name>
    <dbReference type="NCBI Taxonomy" id="558151"/>
    <lineage>
        <taxon>Bacteria</taxon>
        <taxon>Pseudomonadati</taxon>
        <taxon>Bacteroidota</taxon>
        <taxon>Flavobacteriia</taxon>
        <taxon>Flavobacteriales</taxon>
        <taxon>Weeksellaceae</taxon>
        <taxon>Chryseobacterium group</taxon>
        <taxon>Chryseobacterium</taxon>
    </lineage>
</organism>
<sequence length="69" mass="7916">MKTTSKNQYAFVNLLLIPVVSAVFGYNFYQVIVHQETSNIAPTLILAMITSVMVRKYGYKQTKEKQDNK</sequence>
<gene>
    <name evidence="2" type="ORF">ACM46_03435</name>
</gene>
<dbReference type="AlphaFoldDB" id="A0A0J7ILI0"/>
<dbReference type="RefSeq" id="WP_048505590.1">
    <property type="nucleotide sequence ID" value="NZ_LFND01000001.1"/>
</dbReference>
<evidence type="ECO:0000313" key="3">
    <source>
        <dbReference type="Proteomes" id="UP000036261"/>
    </source>
</evidence>
<dbReference type="EMBL" id="LFND01000001">
    <property type="protein sequence ID" value="KMQ66977.1"/>
    <property type="molecule type" value="Genomic_DNA"/>
</dbReference>
<dbReference type="PATRIC" id="fig|558151.6.peg.722"/>
<keyword evidence="3" id="KW-1185">Reference proteome</keyword>
<name>A0A0J7ILI0_9FLAO</name>
<evidence type="ECO:0000313" key="2">
    <source>
        <dbReference type="EMBL" id="KMQ66977.1"/>
    </source>
</evidence>
<proteinExistence type="predicted"/>
<keyword evidence="1" id="KW-1133">Transmembrane helix</keyword>
<accession>A0A0J7ILI0</accession>